<evidence type="ECO:0008006" key="3">
    <source>
        <dbReference type="Google" id="ProtNLM"/>
    </source>
</evidence>
<dbReference type="EMBL" id="LCRD01000045">
    <property type="protein sequence ID" value="KKW29409.1"/>
    <property type="molecule type" value="Genomic_DNA"/>
</dbReference>
<gene>
    <name evidence="1" type="ORF">UY72_C0045G0005</name>
</gene>
<reference evidence="1 2" key="1">
    <citation type="journal article" date="2015" name="Nature">
        <title>rRNA introns, odd ribosomes, and small enigmatic genomes across a large radiation of phyla.</title>
        <authorList>
            <person name="Brown C.T."/>
            <person name="Hug L.A."/>
            <person name="Thomas B.C."/>
            <person name="Sharon I."/>
            <person name="Castelle C.J."/>
            <person name="Singh A."/>
            <person name="Wilkins M.J."/>
            <person name="Williams K.H."/>
            <person name="Banfield J.F."/>
        </authorList>
    </citation>
    <scope>NUCLEOTIDE SEQUENCE [LARGE SCALE GENOMIC DNA]</scope>
</reference>
<comment type="caution">
    <text evidence="1">The sequence shown here is derived from an EMBL/GenBank/DDBJ whole genome shotgun (WGS) entry which is preliminary data.</text>
</comment>
<dbReference type="Proteomes" id="UP000034846">
    <property type="component" value="Unassembled WGS sequence"/>
</dbReference>
<sequence>MKIFMVCSKRFYDRVPDIKVELERAGHVVTLPNCFEDPGREARTWELGGEEHAKWKAQMLSHSREVIAELDALLVLNFDKDGMKNYIGGATFLEMYDAFCLGKPVYLYNEVPEGMLKDEINAFRPIVIHGDVSKMK</sequence>
<proteinExistence type="predicted"/>
<name>A0A0G2AAK5_9BACT</name>
<dbReference type="AlphaFoldDB" id="A0A0G2AAK5"/>
<accession>A0A0G2AAK5</accession>
<evidence type="ECO:0000313" key="2">
    <source>
        <dbReference type="Proteomes" id="UP000034846"/>
    </source>
</evidence>
<evidence type="ECO:0000313" key="1">
    <source>
        <dbReference type="EMBL" id="KKW29409.1"/>
    </source>
</evidence>
<organism evidence="1 2">
    <name type="scientific">Candidatus Uhrbacteria bacterium GW2011_GWD2_52_7</name>
    <dbReference type="NCBI Taxonomy" id="1618989"/>
    <lineage>
        <taxon>Bacteria</taxon>
        <taxon>Candidatus Uhriibacteriota</taxon>
    </lineage>
</organism>
<protein>
    <recommendedName>
        <fullName evidence="3">Maf-like protein</fullName>
    </recommendedName>
</protein>